<dbReference type="InterPro" id="IPR000515">
    <property type="entry name" value="MetI-like"/>
</dbReference>
<dbReference type="SUPFAM" id="SSF161098">
    <property type="entry name" value="MetI-like"/>
    <property type="match status" value="1"/>
</dbReference>
<organism evidence="9 10">
    <name type="scientific">Niallia nealsonii</name>
    <dbReference type="NCBI Taxonomy" id="115979"/>
    <lineage>
        <taxon>Bacteria</taxon>
        <taxon>Bacillati</taxon>
        <taxon>Bacillota</taxon>
        <taxon>Bacilli</taxon>
        <taxon>Bacillales</taxon>
        <taxon>Bacillaceae</taxon>
        <taxon>Niallia</taxon>
    </lineage>
</organism>
<evidence type="ECO:0000313" key="9">
    <source>
        <dbReference type="EMBL" id="PKG21525.1"/>
    </source>
</evidence>
<dbReference type="GO" id="GO:0005886">
    <property type="term" value="C:plasma membrane"/>
    <property type="evidence" value="ECO:0007669"/>
    <property type="project" value="UniProtKB-SubCell"/>
</dbReference>
<dbReference type="PANTHER" id="PTHR43744">
    <property type="entry name" value="ABC TRANSPORTER PERMEASE PROTEIN MG189-RELATED-RELATED"/>
    <property type="match status" value="1"/>
</dbReference>
<dbReference type="Gene3D" id="1.10.3720.10">
    <property type="entry name" value="MetI-like"/>
    <property type="match status" value="1"/>
</dbReference>
<evidence type="ECO:0000256" key="1">
    <source>
        <dbReference type="ARBA" id="ARBA00004651"/>
    </source>
</evidence>
<comment type="subcellular location">
    <subcellularLocation>
        <location evidence="1 7">Cell membrane</location>
        <topology evidence="1 7">Multi-pass membrane protein</topology>
    </subcellularLocation>
</comment>
<evidence type="ECO:0000256" key="3">
    <source>
        <dbReference type="ARBA" id="ARBA00022475"/>
    </source>
</evidence>
<evidence type="ECO:0000256" key="4">
    <source>
        <dbReference type="ARBA" id="ARBA00022692"/>
    </source>
</evidence>
<dbReference type="Pfam" id="PF00528">
    <property type="entry name" value="BPD_transp_1"/>
    <property type="match status" value="1"/>
</dbReference>
<dbReference type="CDD" id="cd06261">
    <property type="entry name" value="TM_PBP2"/>
    <property type="match status" value="1"/>
</dbReference>
<keyword evidence="3" id="KW-1003">Cell membrane</keyword>
<proteinExistence type="inferred from homology"/>
<evidence type="ECO:0000313" key="10">
    <source>
        <dbReference type="Proteomes" id="UP000233375"/>
    </source>
</evidence>
<keyword evidence="10" id="KW-1185">Reference proteome</keyword>
<evidence type="ECO:0000256" key="7">
    <source>
        <dbReference type="RuleBase" id="RU363032"/>
    </source>
</evidence>
<feature type="transmembrane region" description="Helical" evidence="7">
    <location>
        <begin position="76"/>
        <end position="96"/>
    </location>
</feature>
<dbReference type="InterPro" id="IPR035906">
    <property type="entry name" value="MetI-like_sf"/>
</dbReference>
<dbReference type="OrthoDB" id="187395at2"/>
<accession>A0A2N0YWA1</accession>
<dbReference type="PANTHER" id="PTHR43744:SF8">
    <property type="entry name" value="SN-GLYCEROL-3-PHOSPHATE TRANSPORT SYSTEM PERMEASE PROTEIN UGPE"/>
    <property type="match status" value="1"/>
</dbReference>
<feature type="transmembrane region" description="Helical" evidence="7">
    <location>
        <begin position="241"/>
        <end position="262"/>
    </location>
</feature>
<evidence type="ECO:0000256" key="5">
    <source>
        <dbReference type="ARBA" id="ARBA00022989"/>
    </source>
</evidence>
<evidence type="ECO:0000256" key="6">
    <source>
        <dbReference type="ARBA" id="ARBA00023136"/>
    </source>
</evidence>
<evidence type="ECO:0000259" key="8">
    <source>
        <dbReference type="PROSITE" id="PS50928"/>
    </source>
</evidence>
<dbReference type="Proteomes" id="UP000233375">
    <property type="component" value="Unassembled WGS sequence"/>
</dbReference>
<sequence length="276" mass="30970">MSKRYTKGTFLIQVIVTVIALFYLIPFLIVFLYAFKSPQELIDSSPFSLPKKLEWDNFMQAFEALNFLQSFGNTSIITASAVLLIILLSGMAAYSIVRGRNKFFNGSYMFFIAGILIPYQVIFVPMFVLGSKLGFVNNLFGIIFLYVGTSLPFAIFVMAGFMKTIPKEIEEAAFIDGCSIMRTFWVIILPMLKPVAAALTIILSLQIWNDYLLPQLFLSDNSMKTLTVMQSTLFSAFETNFNVGFAGIIISSLPILILFLFMQKHFVKGITMGSGK</sequence>
<keyword evidence="5 7" id="KW-1133">Transmembrane helix</keyword>
<comment type="similarity">
    <text evidence="7">Belongs to the binding-protein-dependent transport system permease family.</text>
</comment>
<gene>
    <name evidence="9" type="ORF">CWS01_22000</name>
</gene>
<dbReference type="PROSITE" id="PS50928">
    <property type="entry name" value="ABC_TM1"/>
    <property type="match status" value="1"/>
</dbReference>
<feature type="domain" description="ABC transmembrane type-1" evidence="8">
    <location>
        <begin position="71"/>
        <end position="262"/>
    </location>
</feature>
<comment type="caution">
    <text evidence="9">The sequence shown here is derived from an EMBL/GenBank/DDBJ whole genome shotgun (WGS) entry which is preliminary data.</text>
</comment>
<dbReference type="GO" id="GO:0055085">
    <property type="term" value="P:transmembrane transport"/>
    <property type="evidence" value="ECO:0007669"/>
    <property type="project" value="InterPro"/>
</dbReference>
<keyword evidence="2 7" id="KW-0813">Transport</keyword>
<feature type="transmembrane region" description="Helical" evidence="7">
    <location>
        <begin position="183"/>
        <end position="208"/>
    </location>
</feature>
<protein>
    <submittedName>
        <fullName evidence="9">Sugar ABC transporter permease</fullName>
    </submittedName>
</protein>
<keyword evidence="6 7" id="KW-0472">Membrane</keyword>
<name>A0A2N0YWA1_9BACI</name>
<dbReference type="EMBL" id="PISE01000079">
    <property type="protein sequence ID" value="PKG21525.1"/>
    <property type="molecule type" value="Genomic_DNA"/>
</dbReference>
<feature type="transmembrane region" description="Helical" evidence="7">
    <location>
        <begin position="108"/>
        <end position="128"/>
    </location>
</feature>
<reference evidence="9 10" key="1">
    <citation type="journal article" date="2003" name="Int. J. Syst. Evol. Microbiol.">
        <title>Bacillus nealsonii sp. nov., isolated from a spacecraft-assembly facility, whose spores are gamma-radiation resistant.</title>
        <authorList>
            <person name="Venkateswaran K."/>
            <person name="Kempf M."/>
            <person name="Chen F."/>
            <person name="Satomi M."/>
            <person name="Nicholson W."/>
            <person name="Kern R."/>
        </authorList>
    </citation>
    <scope>NUCLEOTIDE SEQUENCE [LARGE SCALE GENOMIC DNA]</scope>
    <source>
        <strain evidence="9 10">FO-92</strain>
    </source>
</reference>
<feature type="transmembrane region" description="Helical" evidence="7">
    <location>
        <begin position="12"/>
        <end position="35"/>
    </location>
</feature>
<dbReference type="RefSeq" id="WP_101179715.1">
    <property type="nucleotide sequence ID" value="NZ_PISE01000079.1"/>
</dbReference>
<keyword evidence="4 7" id="KW-0812">Transmembrane</keyword>
<feature type="transmembrane region" description="Helical" evidence="7">
    <location>
        <begin position="140"/>
        <end position="162"/>
    </location>
</feature>
<evidence type="ECO:0000256" key="2">
    <source>
        <dbReference type="ARBA" id="ARBA00022448"/>
    </source>
</evidence>
<dbReference type="AlphaFoldDB" id="A0A2N0YWA1"/>